<evidence type="ECO:0000256" key="1">
    <source>
        <dbReference type="ARBA" id="ARBA00005190"/>
    </source>
</evidence>
<feature type="region of interest" description="Disordered" evidence="11">
    <location>
        <begin position="250"/>
        <end position="302"/>
    </location>
</feature>
<keyword evidence="6 10" id="KW-0418">Kinase</keyword>
<dbReference type="InterPro" id="IPR043129">
    <property type="entry name" value="ATPase_NBD"/>
</dbReference>
<dbReference type="PANTHER" id="PTHR10196:SF69">
    <property type="entry name" value="GLYCEROL KINASE"/>
    <property type="match status" value="1"/>
</dbReference>
<keyword evidence="4 10" id="KW-0808">Transferase</keyword>
<sequence length="660" mass="68822">MEYTECIAALDQGTQSTRVYIFDKECNVLASHQAEVPQIYPQAGWCEHDPLEIWRTVLTCISQAWESAQQRVVSSGRPPLRMLSLGITNQRETTVVWSRSTGQPLHNAIVWLDNRTSELCDHLATVFGGADAFRSVTGLPISPYFSATKYLWMLENVPQVAAAVESGDAAVGTIDSWLIWQLTGGADGGVHVTDVTNASRMLLMDLDALDWHEPTLAAFRCPRAVLPRIVSNSEVYGTISATAATALHSHGHAQYHQHSVAPPAANGPPHGLAPAGEASADASGAGAGVGPGGAAAAGSTNSLSSLSGAASGGYPPGAYPGGYRGGFGSQGQLHAMPHPGLRHPLAPLEGVPIAGSLGDQMAAVLGQRCRPGEAKNTYGTGCFMLLNTGQRRIASTHGLLTTVAFKLGRDKPANYALEGSVAVAGLGVSWLRDNLGLIGSAAESEVLAASVPDSGGVYLVPALSGLLAPRWRADARGVLVGLTSFTTRAHVVRAMLEAICFQSREVLDAMRRDAELDEHHGGLAALRVDGGAAANDLLMQLQADLLQVPVLRPAFRETTSLGAALAAGLAVGFWTKEEVFGGGDHGSKGLTAFKPSISAAQAARRYARWNKAVERALDLADLAPDPADEEAVEAAEAEAGAAEAADVKAVAAKAHGQPPL</sequence>
<dbReference type="GO" id="GO:0005739">
    <property type="term" value="C:mitochondrion"/>
    <property type="evidence" value="ECO:0007669"/>
    <property type="project" value="TreeGrafter"/>
</dbReference>
<evidence type="ECO:0000259" key="13">
    <source>
        <dbReference type="Pfam" id="PF02782"/>
    </source>
</evidence>
<dbReference type="UniPathway" id="UPA00618">
    <property type="reaction ID" value="UER00672"/>
</dbReference>
<dbReference type="Gene3D" id="3.30.420.40">
    <property type="match status" value="2"/>
</dbReference>
<comment type="similarity">
    <text evidence="2 10">Belongs to the FGGY kinase family.</text>
</comment>
<evidence type="ECO:0000259" key="12">
    <source>
        <dbReference type="Pfam" id="PF00370"/>
    </source>
</evidence>
<feature type="compositionally biased region" description="Gly residues" evidence="11">
    <location>
        <begin position="285"/>
        <end position="295"/>
    </location>
</feature>
<evidence type="ECO:0000313" key="14">
    <source>
        <dbReference type="EMBL" id="KAG2452152.1"/>
    </source>
</evidence>
<dbReference type="GO" id="GO:0019563">
    <property type="term" value="P:glycerol catabolic process"/>
    <property type="evidence" value="ECO:0007669"/>
    <property type="project" value="UniProtKB-UniPathway"/>
</dbReference>
<dbReference type="SUPFAM" id="SSF53067">
    <property type="entry name" value="Actin-like ATPase domain"/>
    <property type="match status" value="2"/>
</dbReference>
<keyword evidence="5" id="KW-0547">Nucleotide-binding</keyword>
<evidence type="ECO:0000256" key="6">
    <source>
        <dbReference type="ARBA" id="ARBA00022777"/>
    </source>
</evidence>
<dbReference type="PANTHER" id="PTHR10196">
    <property type="entry name" value="SUGAR KINASE"/>
    <property type="match status" value="1"/>
</dbReference>
<dbReference type="InterPro" id="IPR018484">
    <property type="entry name" value="FGGY_N"/>
</dbReference>
<dbReference type="EMBL" id="JAEHOD010000006">
    <property type="protein sequence ID" value="KAG2452152.1"/>
    <property type="molecule type" value="Genomic_DNA"/>
</dbReference>
<name>A0A836B9X3_9CHLO</name>
<dbReference type="OrthoDB" id="5422795at2759"/>
<dbReference type="AlphaFoldDB" id="A0A836B9X3"/>
<evidence type="ECO:0000256" key="7">
    <source>
        <dbReference type="ARBA" id="ARBA00022798"/>
    </source>
</evidence>
<dbReference type="Pfam" id="PF00370">
    <property type="entry name" value="FGGY_N"/>
    <property type="match status" value="1"/>
</dbReference>
<evidence type="ECO:0000256" key="11">
    <source>
        <dbReference type="SAM" id="MobiDB-lite"/>
    </source>
</evidence>
<keyword evidence="7" id="KW-0319">Glycerol metabolism</keyword>
<feature type="domain" description="Carbohydrate kinase FGGY N-terminal" evidence="12">
    <location>
        <begin position="7"/>
        <end position="246"/>
    </location>
</feature>
<dbReference type="FunFam" id="3.30.420.40:FF:000108">
    <property type="entry name" value="Glycerol kinase, glycosomal"/>
    <property type="match status" value="1"/>
</dbReference>
<evidence type="ECO:0000256" key="3">
    <source>
        <dbReference type="ARBA" id="ARBA00012099"/>
    </source>
</evidence>
<comment type="caution">
    <text evidence="14">The sequence shown here is derived from an EMBL/GenBank/DDBJ whole genome shotgun (WGS) entry which is preliminary data.</text>
</comment>
<evidence type="ECO:0000256" key="4">
    <source>
        <dbReference type="ARBA" id="ARBA00022679"/>
    </source>
</evidence>
<evidence type="ECO:0000256" key="9">
    <source>
        <dbReference type="ARBA" id="ARBA00043149"/>
    </source>
</evidence>
<comment type="pathway">
    <text evidence="1">Polyol metabolism; glycerol degradation via glycerol kinase pathway; sn-glycerol 3-phosphate from glycerol: step 1/1.</text>
</comment>
<dbReference type="CDD" id="cd07792">
    <property type="entry name" value="ASKHA_NBD_FGGY_GK1-3-like"/>
    <property type="match status" value="1"/>
</dbReference>
<feature type="compositionally biased region" description="Low complexity" evidence="11">
    <location>
        <begin position="272"/>
        <end position="284"/>
    </location>
</feature>
<evidence type="ECO:0000256" key="5">
    <source>
        <dbReference type="ARBA" id="ARBA00022741"/>
    </source>
</evidence>
<dbReference type="GO" id="GO:0046167">
    <property type="term" value="P:glycerol-3-phosphate biosynthetic process"/>
    <property type="evidence" value="ECO:0007669"/>
    <property type="project" value="TreeGrafter"/>
</dbReference>
<dbReference type="InterPro" id="IPR018485">
    <property type="entry name" value="FGGY_C"/>
</dbReference>
<keyword evidence="15" id="KW-1185">Reference proteome</keyword>
<dbReference type="InterPro" id="IPR042018">
    <property type="entry name" value="GK1-3_metazoan-type"/>
</dbReference>
<gene>
    <name evidence="14" type="ORF">HYH02_003184</name>
</gene>
<reference evidence="14" key="1">
    <citation type="journal article" date="2020" name="bioRxiv">
        <title>Comparative genomics of Chlamydomonas.</title>
        <authorList>
            <person name="Craig R.J."/>
            <person name="Hasan A.R."/>
            <person name="Ness R.W."/>
            <person name="Keightley P.D."/>
        </authorList>
    </citation>
    <scope>NUCLEOTIDE SEQUENCE</scope>
    <source>
        <strain evidence="14">CCAP 11/173</strain>
    </source>
</reference>
<accession>A0A836B9X3</accession>
<dbReference type="PROSITE" id="PS00445">
    <property type="entry name" value="FGGY_KINASES_2"/>
    <property type="match status" value="1"/>
</dbReference>
<evidence type="ECO:0000313" key="15">
    <source>
        <dbReference type="Proteomes" id="UP000613740"/>
    </source>
</evidence>
<protein>
    <recommendedName>
        <fullName evidence="3">glycerol kinase</fullName>
        <ecNumber evidence="3">2.7.1.30</ecNumber>
    </recommendedName>
    <alternativeName>
        <fullName evidence="9">ATP:glycerol 3-phosphotransferase</fullName>
    </alternativeName>
</protein>
<dbReference type="GO" id="GO:0005524">
    <property type="term" value="F:ATP binding"/>
    <property type="evidence" value="ECO:0007669"/>
    <property type="project" value="UniProtKB-KW"/>
</dbReference>
<dbReference type="PROSITE" id="PS00933">
    <property type="entry name" value="FGGY_KINASES_1"/>
    <property type="match status" value="1"/>
</dbReference>
<organism evidence="14 15">
    <name type="scientific">Chlamydomonas schloesseri</name>
    <dbReference type="NCBI Taxonomy" id="2026947"/>
    <lineage>
        <taxon>Eukaryota</taxon>
        <taxon>Viridiplantae</taxon>
        <taxon>Chlorophyta</taxon>
        <taxon>core chlorophytes</taxon>
        <taxon>Chlorophyceae</taxon>
        <taxon>CS clade</taxon>
        <taxon>Chlamydomonadales</taxon>
        <taxon>Chlamydomonadaceae</taxon>
        <taxon>Chlamydomonas</taxon>
    </lineage>
</organism>
<feature type="domain" description="Carbohydrate kinase FGGY C-terminal" evidence="13">
    <location>
        <begin position="375"/>
        <end position="570"/>
    </location>
</feature>
<evidence type="ECO:0000256" key="10">
    <source>
        <dbReference type="RuleBase" id="RU003733"/>
    </source>
</evidence>
<evidence type="ECO:0000256" key="8">
    <source>
        <dbReference type="ARBA" id="ARBA00022840"/>
    </source>
</evidence>
<keyword evidence="8" id="KW-0067">ATP-binding</keyword>
<dbReference type="Proteomes" id="UP000613740">
    <property type="component" value="Unassembled WGS sequence"/>
</dbReference>
<dbReference type="EC" id="2.7.1.30" evidence="3"/>
<evidence type="ECO:0000256" key="2">
    <source>
        <dbReference type="ARBA" id="ARBA00009156"/>
    </source>
</evidence>
<dbReference type="FunFam" id="3.30.420.40:FF:000086">
    <property type="entry name" value="Glycerol kinase"/>
    <property type="match status" value="1"/>
</dbReference>
<dbReference type="InterPro" id="IPR018483">
    <property type="entry name" value="Carb_kinase_FGGY_CS"/>
</dbReference>
<dbReference type="Pfam" id="PF02782">
    <property type="entry name" value="FGGY_C"/>
    <property type="match status" value="1"/>
</dbReference>
<dbReference type="GO" id="GO:0006641">
    <property type="term" value="P:triglyceride metabolic process"/>
    <property type="evidence" value="ECO:0007669"/>
    <property type="project" value="TreeGrafter"/>
</dbReference>
<dbReference type="GO" id="GO:0004370">
    <property type="term" value="F:glycerol kinase activity"/>
    <property type="evidence" value="ECO:0007669"/>
    <property type="project" value="UniProtKB-EC"/>
</dbReference>
<proteinExistence type="inferred from homology"/>